<feature type="transmembrane region" description="Helical" evidence="8">
    <location>
        <begin position="128"/>
        <end position="150"/>
    </location>
</feature>
<dbReference type="Proteomes" id="UP000515159">
    <property type="component" value="Chromosome 3"/>
</dbReference>
<evidence type="ECO:0000256" key="1">
    <source>
        <dbReference type="ARBA" id="ARBA00004141"/>
    </source>
</evidence>
<dbReference type="GO" id="GO:1901858">
    <property type="term" value="P:regulation of mitochondrial DNA metabolic process"/>
    <property type="evidence" value="ECO:0007669"/>
    <property type="project" value="TreeGrafter"/>
</dbReference>
<dbReference type="InterPro" id="IPR007248">
    <property type="entry name" value="Mpv17_PMP22"/>
</dbReference>
<proteinExistence type="inferred from homology"/>
<comment type="subcellular location">
    <subcellularLocation>
        <location evidence="1">Membrane</location>
        <topology evidence="1">Multi-pass membrane protein</topology>
    </subcellularLocation>
</comment>
<dbReference type="CTD" id="4358"/>
<reference evidence="10" key="1">
    <citation type="submission" date="2025-08" db="UniProtKB">
        <authorList>
            <consortium name="RefSeq"/>
        </authorList>
    </citation>
    <scope>IDENTIFICATION</scope>
</reference>
<evidence type="ECO:0000256" key="8">
    <source>
        <dbReference type="RuleBase" id="RU363053"/>
    </source>
</evidence>
<keyword evidence="5 8" id="KW-0472">Membrane</keyword>
<keyword evidence="9" id="KW-1185">Reference proteome</keyword>
<evidence type="ECO:0000256" key="4">
    <source>
        <dbReference type="ARBA" id="ARBA00022989"/>
    </source>
</evidence>
<evidence type="ECO:0000313" key="10">
    <source>
        <dbReference type="RefSeq" id="XP_033791689.1"/>
    </source>
</evidence>
<accession>A0A6P8Q5Y0</accession>
<dbReference type="FunCoup" id="A0A6P8Q5Y0">
    <property type="interactions" value="1058"/>
</dbReference>
<dbReference type="PANTHER" id="PTHR11266">
    <property type="entry name" value="PEROXISOMAL MEMBRANE PROTEIN 2, PXMP2 MPV17"/>
    <property type="match status" value="1"/>
</dbReference>
<name>A0A6P8Q5Y0_GEOSA</name>
<dbReference type="GO" id="GO:0016020">
    <property type="term" value="C:membrane"/>
    <property type="evidence" value="ECO:0007669"/>
    <property type="project" value="UniProtKB-SubCell"/>
</dbReference>
<dbReference type="AlphaFoldDB" id="A0A6P8Q5Y0"/>
<gene>
    <name evidence="10" type="primary">MPV17</name>
</gene>
<dbReference type="OrthoDB" id="430207at2759"/>
<keyword evidence="4 8" id="KW-1133">Transmembrane helix</keyword>
<dbReference type="KEGG" id="gsh:117356513"/>
<dbReference type="PANTHER" id="PTHR11266:SF17">
    <property type="entry name" value="PROTEIN MPV17"/>
    <property type="match status" value="1"/>
</dbReference>
<evidence type="ECO:0000256" key="6">
    <source>
        <dbReference type="ARBA" id="ARBA00049743"/>
    </source>
</evidence>
<protein>
    <recommendedName>
        <fullName evidence="6">Mitochondrial inner membrane protein Mpv17</fullName>
    </recommendedName>
    <alternativeName>
        <fullName evidence="7">Protein Mpv17</fullName>
    </alternativeName>
</protein>
<evidence type="ECO:0000256" key="7">
    <source>
        <dbReference type="ARBA" id="ARBA00049801"/>
    </source>
</evidence>
<dbReference type="GO" id="GO:0005739">
    <property type="term" value="C:mitochondrion"/>
    <property type="evidence" value="ECO:0007669"/>
    <property type="project" value="TreeGrafter"/>
</dbReference>
<dbReference type="InParanoid" id="A0A6P8Q5Y0"/>
<dbReference type="Pfam" id="PF04117">
    <property type="entry name" value="Mpv17_PMP22"/>
    <property type="match status" value="1"/>
</dbReference>
<dbReference type="RefSeq" id="XP_033791689.1">
    <property type="nucleotide sequence ID" value="XM_033935798.1"/>
</dbReference>
<evidence type="ECO:0000256" key="5">
    <source>
        <dbReference type="ARBA" id="ARBA00023136"/>
    </source>
</evidence>
<feature type="transmembrane region" description="Helical" evidence="8">
    <location>
        <begin position="55"/>
        <end position="74"/>
    </location>
</feature>
<evidence type="ECO:0000256" key="2">
    <source>
        <dbReference type="ARBA" id="ARBA00006824"/>
    </source>
</evidence>
<keyword evidence="3 8" id="KW-0812">Transmembrane</keyword>
<sequence length="178" mass="20289">MAGMWRLYQKLLFKHPWKVQILTTGTLVGVGDIISQQLVEKKGLKKHSTIRTLKMMGIGFCFVGPTVGGWFRLLDRAIPGNSKTVALKKVMLDQGLFCPGFLVCFLCIASVLNGLSIEETWYKLKRDYCDALIVNYYVWPVVQIINFYFIPLNHRLAVVQCVAIGWNAYLSWKANKIQ</sequence>
<dbReference type="GeneID" id="117356513"/>
<evidence type="ECO:0000313" key="9">
    <source>
        <dbReference type="Proteomes" id="UP000515159"/>
    </source>
</evidence>
<evidence type="ECO:0000256" key="3">
    <source>
        <dbReference type="ARBA" id="ARBA00022692"/>
    </source>
</evidence>
<comment type="similarity">
    <text evidence="2 8">Belongs to the peroxisomal membrane protein PXMP2/4 family.</text>
</comment>
<dbReference type="GO" id="GO:0015267">
    <property type="term" value="F:channel activity"/>
    <property type="evidence" value="ECO:0007669"/>
    <property type="project" value="TreeGrafter"/>
</dbReference>
<feature type="transmembrane region" description="Helical" evidence="8">
    <location>
        <begin position="94"/>
        <end position="116"/>
    </location>
</feature>
<organism evidence="9 10">
    <name type="scientific">Geotrypetes seraphini</name>
    <name type="common">Gaboon caecilian</name>
    <name type="synonym">Caecilia seraphini</name>
    <dbReference type="NCBI Taxonomy" id="260995"/>
    <lineage>
        <taxon>Eukaryota</taxon>
        <taxon>Metazoa</taxon>
        <taxon>Chordata</taxon>
        <taxon>Craniata</taxon>
        <taxon>Vertebrata</taxon>
        <taxon>Euteleostomi</taxon>
        <taxon>Amphibia</taxon>
        <taxon>Gymnophiona</taxon>
        <taxon>Geotrypetes</taxon>
    </lineage>
</organism>